<evidence type="ECO:0000256" key="1">
    <source>
        <dbReference type="ARBA" id="ARBA00004429"/>
    </source>
</evidence>
<feature type="topological domain" description="Periplasmic" evidence="14">
    <location>
        <begin position="91"/>
        <end position="145"/>
    </location>
</feature>
<keyword evidence="7 14" id="KW-0249">Electron transport</keyword>
<comment type="similarity">
    <text evidence="2 14">Belongs to the DsbB family.</text>
</comment>
<gene>
    <name evidence="14 16" type="primary">dsbB</name>
    <name evidence="16" type="ORF">NCTC11297_00967</name>
</gene>
<reference evidence="16 17" key="1">
    <citation type="submission" date="2018-06" db="EMBL/GenBank/DDBJ databases">
        <authorList>
            <consortium name="Pathogen Informatics"/>
            <person name="Doyle S."/>
        </authorList>
    </citation>
    <scope>NUCLEOTIDE SEQUENCE [LARGE SCALE GENOMIC DNA]</scope>
    <source>
        <strain evidence="17">NCTC 11297</strain>
    </source>
</reference>
<keyword evidence="17" id="KW-1185">Reference proteome</keyword>
<feature type="transmembrane region" description="Helical" evidence="15">
    <location>
        <begin position="45"/>
        <end position="65"/>
    </location>
</feature>
<dbReference type="Proteomes" id="UP000255098">
    <property type="component" value="Unassembled WGS sequence"/>
</dbReference>
<comment type="function">
    <text evidence="14">Required for disulfide bond formation in some periplasmic proteins. Acts by oxidizing the DsbA protein.</text>
</comment>
<dbReference type="GeneID" id="300133179"/>
<dbReference type="HAMAP" id="MF_00286">
    <property type="entry name" value="DsbB"/>
    <property type="match status" value="1"/>
</dbReference>
<evidence type="ECO:0000256" key="12">
    <source>
        <dbReference type="ARBA" id="ARBA00023186"/>
    </source>
</evidence>
<dbReference type="Pfam" id="PF02600">
    <property type="entry name" value="DsbB"/>
    <property type="match status" value="1"/>
</dbReference>
<dbReference type="NCBIfam" id="NF002485">
    <property type="entry name" value="PRK01749.1"/>
    <property type="match status" value="1"/>
</dbReference>
<keyword evidence="8 14" id="KW-1133">Transmembrane helix</keyword>
<evidence type="ECO:0000256" key="6">
    <source>
        <dbReference type="ARBA" id="ARBA00022692"/>
    </source>
</evidence>
<proteinExistence type="inferred from homology"/>
<dbReference type="RefSeq" id="WP_115249229.1">
    <property type="nucleotide sequence ID" value="NZ_UGSP01000001.1"/>
</dbReference>
<evidence type="ECO:0000256" key="8">
    <source>
        <dbReference type="ARBA" id="ARBA00022989"/>
    </source>
</evidence>
<evidence type="ECO:0000256" key="14">
    <source>
        <dbReference type="HAMAP-Rule" id="MF_00286"/>
    </source>
</evidence>
<feature type="disulfide bond" description="Redox-active" evidence="14">
    <location>
        <begin position="105"/>
        <end position="131"/>
    </location>
</feature>
<feature type="transmembrane region" description="Helical" evidence="15">
    <location>
        <begin position="143"/>
        <end position="163"/>
    </location>
</feature>
<evidence type="ECO:0000313" key="17">
    <source>
        <dbReference type="Proteomes" id="UP000255098"/>
    </source>
</evidence>
<evidence type="ECO:0000313" key="16">
    <source>
        <dbReference type="EMBL" id="SUB23952.1"/>
    </source>
</evidence>
<feature type="transmembrane region" description="Helical" evidence="15">
    <location>
        <begin position="72"/>
        <end position="90"/>
    </location>
</feature>
<evidence type="ECO:0000256" key="10">
    <source>
        <dbReference type="ARBA" id="ARBA00023136"/>
    </source>
</evidence>
<keyword evidence="13 14" id="KW-0676">Redox-active center</keyword>
<name>A0A379ARB6_AVIAV</name>
<comment type="caution">
    <text evidence="14">Lacks conserved residue(s) required for the propagation of feature annotation.</text>
</comment>
<evidence type="ECO:0000256" key="11">
    <source>
        <dbReference type="ARBA" id="ARBA00023157"/>
    </source>
</evidence>
<comment type="subcellular location">
    <subcellularLocation>
        <location evidence="1">Cell inner membrane</location>
        <topology evidence="1">Multi-pass membrane protein</topology>
    </subcellularLocation>
    <subcellularLocation>
        <location evidence="14">Cell membrane</location>
        <topology evidence="14">Multi-pass membrane protein</topology>
    </subcellularLocation>
</comment>
<accession>A0A379ARB6</accession>
<evidence type="ECO:0000256" key="4">
    <source>
        <dbReference type="ARBA" id="ARBA00022475"/>
    </source>
</evidence>
<dbReference type="GO" id="GO:0005886">
    <property type="term" value="C:plasma membrane"/>
    <property type="evidence" value="ECO:0007669"/>
    <property type="project" value="UniProtKB-SubCell"/>
</dbReference>
<dbReference type="GO" id="GO:0015035">
    <property type="term" value="F:protein-disulfide reductase activity"/>
    <property type="evidence" value="ECO:0007669"/>
    <property type="project" value="UniProtKB-UniRule"/>
</dbReference>
<dbReference type="GO" id="GO:0006457">
    <property type="term" value="P:protein folding"/>
    <property type="evidence" value="ECO:0007669"/>
    <property type="project" value="InterPro"/>
</dbReference>
<dbReference type="InterPro" id="IPR003752">
    <property type="entry name" value="DiS_bond_form_DsbB/BdbC"/>
</dbReference>
<keyword evidence="5" id="KW-0997">Cell inner membrane</keyword>
<feature type="topological domain" description="Cytoplasmic" evidence="14">
    <location>
        <begin position="165"/>
        <end position="177"/>
    </location>
</feature>
<sequence>MLKYFKQLSLNRGGWLLLLISTIALESTALYFQHGMGLAPCVMCIYERVALFGITFSALIGLLYPRALILRLLALLVGLGSAVKGLLLAIKHVDYQLYPGPWNQCSYVAEFPQTLPLDRWLPYVFNPTGSCSEISWSFLGFSMAQWIVVIFAFYSLLLSVLLISQFKRVEQNRNIFR</sequence>
<evidence type="ECO:0000256" key="13">
    <source>
        <dbReference type="ARBA" id="ARBA00023284"/>
    </source>
</evidence>
<evidence type="ECO:0000256" key="9">
    <source>
        <dbReference type="ARBA" id="ARBA00023002"/>
    </source>
</evidence>
<dbReference type="SUPFAM" id="SSF158442">
    <property type="entry name" value="DsbB-like"/>
    <property type="match status" value="1"/>
</dbReference>
<keyword evidence="9 14" id="KW-0560">Oxidoreductase</keyword>
<dbReference type="InterPro" id="IPR050183">
    <property type="entry name" value="DsbB"/>
</dbReference>
<evidence type="ECO:0000256" key="5">
    <source>
        <dbReference type="ARBA" id="ARBA00022519"/>
    </source>
</evidence>
<dbReference type="GO" id="GO:0009055">
    <property type="term" value="F:electron transfer activity"/>
    <property type="evidence" value="ECO:0007669"/>
    <property type="project" value="UniProtKB-UniRule"/>
</dbReference>
<feature type="topological domain" description="Cytoplasmic" evidence="14">
    <location>
        <begin position="1"/>
        <end position="14"/>
    </location>
</feature>
<evidence type="ECO:0000256" key="2">
    <source>
        <dbReference type="ARBA" id="ARBA00008823"/>
    </source>
</evidence>
<keyword evidence="10 14" id="KW-0472">Membrane</keyword>
<dbReference type="AlphaFoldDB" id="A0A379ARB6"/>
<keyword evidence="11 14" id="KW-1015">Disulfide bond</keyword>
<dbReference type="EMBL" id="UGSP01000001">
    <property type="protein sequence ID" value="SUB23952.1"/>
    <property type="molecule type" value="Genomic_DNA"/>
</dbReference>
<evidence type="ECO:0000256" key="15">
    <source>
        <dbReference type="SAM" id="Phobius"/>
    </source>
</evidence>
<protein>
    <recommendedName>
        <fullName evidence="14">Disulfide bond formation protein B</fullName>
    </recommendedName>
    <alternativeName>
        <fullName evidence="14">Disulfide oxidoreductase</fullName>
    </alternativeName>
</protein>
<feature type="topological domain" description="Periplasmic" evidence="14">
    <location>
        <begin position="32"/>
        <end position="49"/>
    </location>
</feature>
<dbReference type="PANTHER" id="PTHR36570:SF2">
    <property type="entry name" value="DISULFIDE BOND FORMATION PROTEIN B"/>
    <property type="match status" value="1"/>
</dbReference>
<keyword evidence="4 14" id="KW-1003">Cell membrane</keyword>
<keyword evidence="3 14" id="KW-0813">Transport</keyword>
<dbReference type="Gene3D" id="1.20.1550.10">
    <property type="entry name" value="DsbB-like"/>
    <property type="match status" value="1"/>
</dbReference>
<dbReference type="PANTHER" id="PTHR36570">
    <property type="entry name" value="DISULFIDE BOND FORMATION PROTEIN B"/>
    <property type="match status" value="1"/>
</dbReference>
<keyword evidence="6 14" id="KW-0812">Transmembrane</keyword>
<evidence type="ECO:0000256" key="7">
    <source>
        <dbReference type="ARBA" id="ARBA00022982"/>
    </source>
</evidence>
<keyword evidence="12 14" id="KW-0143">Chaperone</keyword>
<evidence type="ECO:0000256" key="3">
    <source>
        <dbReference type="ARBA" id="ARBA00022448"/>
    </source>
</evidence>
<feature type="disulfide bond" description="Redox-active" evidence="14">
    <location>
        <begin position="41"/>
        <end position="44"/>
    </location>
</feature>
<organism evidence="16 17">
    <name type="scientific">Avibacterium avium</name>
    <name type="common">Pasteurella avium</name>
    <dbReference type="NCBI Taxonomy" id="751"/>
    <lineage>
        <taxon>Bacteria</taxon>
        <taxon>Pseudomonadati</taxon>
        <taxon>Pseudomonadota</taxon>
        <taxon>Gammaproteobacteria</taxon>
        <taxon>Pasteurellales</taxon>
        <taxon>Pasteurellaceae</taxon>
        <taxon>Avibacterium</taxon>
    </lineage>
</organism>
<dbReference type="InterPro" id="IPR022920">
    <property type="entry name" value="Disulphide_bond_form_DsbB"/>
</dbReference>
<dbReference type="InterPro" id="IPR023380">
    <property type="entry name" value="DsbB-like_sf"/>
</dbReference>